<keyword evidence="3" id="KW-0813">Transport</keyword>
<evidence type="ECO:0000256" key="1">
    <source>
        <dbReference type="ARBA" id="ARBA00004651"/>
    </source>
</evidence>
<feature type="transmembrane region" description="Helical" evidence="10">
    <location>
        <begin position="316"/>
        <end position="337"/>
    </location>
</feature>
<comment type="caution">
    <text evidence="11">The sequence shown here is derived from an EMBL/GenBank/DDBJ whole genome shotgun (WGS) entry which is preliminary data.</text>
</comment>
<dbReference type="InterPro" id="IPR004695">
    <property type="entry name" value="SLAC1/Mae1/Ssu1/TehA"/>
</dbReference>
<dbReference type="Gene3D" id="1.50.10.150">
    <property type="entry name" value="Voltage-dependent anion channel"/>
    <property type="match status" value="1"/>
</dbReference>
<dbReference type="GO" id="GO:0000319">
    <property type="term" value="F:sulfite transmembrane transporter activity"/>
    <property type="evidence" value="ECO:0007669"/>
    <property type="project" value="TreeGrafter"/>
</dbReference>
<evidence type="ECO:0000256" key="10">
    <source>
        <dbReference type="SAM" id="Phobius"/>
    </source>
</evidence>
<dbReference type="InterPro" id="IPR051629">
    <property type="entry name" value="Sulfite_efflux_TDT"/>
</dbReference>
<dbReference type="AlphaFoldDB" id="A0AAW0QP26"/>
<evidence type="ECO:0000256" key="4">
    <source>
        <dbReference type="ARBA" id="ARBA00022475"/>
    </source>
</evidence>
<evidence type="ECO:0000256" key="8">
    <source>
        <dbReference type="ARBA" id="ARBA00056100"/>
    </source>
</evidence>
<evidence type="ECO:0000256" key="5">
    <source>
        <dbReference type="ARBA" id="ARBA00022692"/>
    </source>
</evidence>
<name>A0AAW0QP26_9PEZI</name>
<keyword evidence="12" id="KW-1185">Reference proteome</keyword>
<comment type="function">
    <text evidence="8">Sulphite efflux pump required for the secretion of sulphite as a reducing agent. In the presence of sulphite, cystine in keratin is directly cleaved to cysteine and S-sulphocysteine, and thereby, reduced proteins become accessible to hydrolysis by a variety of secreted endo- and exoproteases. Excretion of sulphite mediated by an efflux pump also represents a detoxification pathway for dermatophytes during infection of the epidermal stratum corneum, hair and nails, which are rich in cysteine.</text>
</comment>
<reference evidence="11 12" key="1">
    <citation type="submission" date="2023-01" db="EMBL/GenBank/DDBJ databases">
        <title>Analysis of 21 Apiospora genomes using comparative genomics revels a genus with tremendous synthesis potential of carbohydrate active enzymes and secondary metabolites.</title>
        <authorList>
            <person name="Sorensen T."/>
        </authorList>
    </citation>
    <scope>NUCLEOTIDE SEQUENCE [LARGE SCALE GENOMIC DNA]</scope>
    <source>
        <strain evidence="11 12">CBS 117206</strain>
    </source>
</reference>
<feature type="transmembrane region" description="Helical" evidence="10">
    <location>
        <begin position="258"/>
        <end position="277"/>
    </location>
</feature>
<evidence type="ECO:0000256" key="9">
    <source>
        <dbReference type="ARBA" id="ARBA00072906"/>
    </source>
</evidence>
<proteinExistence type="inferred from homology"/>
<feature type="transmembrane region" description="Helical" evidence="10">
    <location>
        <begin position="54"/>
        <end position="72"/>
    </location>
</feature>
<dbReference type="FunFam" id="1.50.10.150:FF:000004">
    <property type="entry name" value="Malic acid transporter"/>
    <property type="match status" value="1"/>
</dbReference>
<dbReference type="InterPro" id="IPR038665">
    <property type="entry name" value="Voltage-dep_anion_channel_sf"/>
</dbReference>
<dbReference type="GO" id="GO:0005886">
    <property type="term" value="C:plasma membrane"/>
    <property type="evidence" value="ECO:0007669"/>
    <property type="project" value="UniProtKB-SubCell"/>
</dbReference>
<dbReference type="PANTHER" id="PTHR31686:SF1">
    <property type="entry name" value="SULFITE EFFLUX PUMP SSU1"/>
    <property type="match status" value="1"/>
</dbReference>
<feature type="transmembrane region" description="Helical" evidence="10">
    <location>
        <begin position="123"/>
        <end position="147"/>
    </location>
</feature>
<dbReference type="Pfam" id="PF03595">
    <property type="entry name" value="SLAC1"/>
    <property type="match status" value="1"/>
</dbReference>
<comment type="similarity">
    <text evidence="2">Belongs to the tellurite-resistance/dicarboxylate transporter (TDT) family.</text>
</comment>
<dbReference type="Proteomes" id="UP001392437">
    <property type="component" value="Unassembled WGS sequence"/>
</dbReference>
<organism evidence="11 12">
    <name type="scientific">Apiospora kogelbergensis</name>
    <dbReference type="NCBI Taxonomy" id="1337665"/>
    <lineage>
        <taxon>Eukaryota</taxon>
        <taxon>Fungi</taxon>
        <taxon>Dikarya</taxon>
        <taxon>Ascomycota</taxon>
        <taxon>Pezizomycotina</taxon>
        <taxon>Sordariomycetes</taxon>
        <taxon>Xylariomycetidae</taxon>
        <taxon>Amphisphaeriales</taxon>
        <taxon>Apiosporaceae</taxon>
        <taxon>Apiospora</taxon>
    </lineage>
</organism>
<accession>A0AAW0QP26</accession>
<evidence type="ECO:0000313" key="12">
    <source>
        <dbReference type="Proteomes" id="UP001392437"/>
    </source>
</evidence>
<keyword evidence="4" id="KW-1003">Cell membrane</keyword>
<keyword evidence="7 10" id="KW-0472">Membrane</keyword>
<dbReference type="EMBL" id="JAQQWP010000008">
    <property type="protein sequence ID" value="KAK8106303.1"/>
    <property type="molecule type" value="Genomic_DNA"/>
</dbReference>
<evidence type="ECO:0000256" key="7">
    <source>
        <dbReference type="ARBA" id="ARBA00023136"/>
    </source>
</evidence>
<evidence type="ECO:0000313" key="11">
    <source>
        <dbReference type="EMBL" id="KAK8106303.1"/>
    </source>
</evidence>
<feature type="transmembrane region" description="Helical" evidence="10">
    <location>
        <begin position="78"/>
        <end position="102"/>
    </location>
</feature>
<feature type="transmembrane region" description="Helical" evidence="10">
    <location>
        <begin position="153"/>
        <end position="178"/>
    </location>
</feature>
<feature type="transmembrane region" description="Helical" evidence="10">
    <location>
        <begin position="375"/>
        <end position="398"/>
    </location>
</feature>
<dbReference type="CDD" id="cd09318">
    <property type="entry name" value="TDT_SSU1"/>
    <property type="match status" value="1"/>
</dbReference>
<keyword evidence="6 10" id="KW-1133">Transmembrane helix</keyword>
<feature type="transmembrane region" description="Helical" evidence="10">
    <location>
        <begin position="349"/>
        <end position="369"/>
    </location>
</feature>
<dbReference type="PANTHER" id="PTHR31686">
    <property type="match status" value="1"/>
</dbReference>
<feature type="transmembrane region" description="Helical" evidence="10">
    <location>
        <begin position="224"/>
        <end position="246"/>
    </location>
</feature>
<evidence type="ECO:0000256" key="3">
    <source>
        <dbReference type="ARBA" id="ARBA00022448"/>
    </source>
</evidence>
<protein>
    <recommendedName>
        <fullName evidence="9">Sulfite efflux pump SSU1</fullName>
    </recommendedName>
</protein>
<keyword evidence="5 10" id="KW-0812">Transmembrane</keyword>
<feature type="transmembrane region" description="Helical" evidence="10">
    <location>
        <begin position="190"/>
        <end position="212"/>
    </location>
</feature>
<gene>
    <name evidence="11" type="ORF">PG999_009662</name>
</gene>
<evidence type="ECO:0000256" key="2">
    <source>
        <dbReference type="ARBA" id="ARBA00008566"/>
    </source>
</evidence>
<comment type="subcellular location">
    <subcellularLocation>
        <location evidence="1">Cell membrane</location>
        <topology evidence="1">Multi-pass membrane protein</topology>
    </subcellularLocation>
</comment>
<sequence length="427" mass="45985">MSATTTMTTTTCEPGPGAGNELAVGPPSCPEGAAPCASKNDAGWRRIIRNFTPSWLTVTMGTGIVSILLHNLPYNTEWIRWISVGFFALNVLLMVSFTTISVARYVLYPQIWGVMIRHPTQSLFLGTFPMGLATIINMTVFVCVPAWGNWAAYLAWGLWWFDLAISLLCCVSLPFMVIHLGKTNLASLTAVLLLPIVPCVVAAASGGIVANVLPNPSHVQTTLIASYMSWGIGVFFSVLVLAMYQVRLSNHALPPREAIVSVLLPVGPFGQGGFGIAKLTQVTRKLLLHGGEGTVMTATNYDTTYAEPIGLLIEGMGAFVALIMWGIGLVWLAYAVISIATTRSFPFNMGWWGFTFPLGVWVACTAELGSLLHNSFFNVTAMIGSACVFLLWLVVAACTTKQAISGDMFFAPCLKNLSSAERLGKKT</sequence>
<evidence type="ECO:0000256" key="6">
    <source>
        <dbReference type="ARBA" id="ARBA00022989"/>
    </source>
</evidence>